<dbReference type="AlphaFoldDB" id="A0AAN7UY40"/>
<evidence type="ECO:0000256" key="1">
    <source>
        <dbReference type="SAM" id="MobiDB-lite"/>
    </source>
</evidence>
<dbReference type="EMBL" id="JAWHQM010000026">
    <property type="protein sequence ID" value="KAK5632759.1"/>
    <property type="molecule type" value="Genomic_DNA"/>
</dbReference>
<dbReference type="Proteomes" id="UP001305414">
    <property type="component" value="Unassembled WGS sequence"/>
</dbReference>
<keyword evidence="3" id="KW-1185">Reference proteome</keyword>
<evidence type="ECO:0000313" key="3">
    <source>
        <dbReference type="Proteomes" id="UP001305414"/>
    </source>
</evidence>
<protein>
    <submittedName>
        <fullName evidence="2">Uncharacterized protein</fullName>
    </submittedName>
</protein>
<evidence type="ECO:0000313" key="2">
    <source>
        <dbReference type="EMBL" id="KAK5632759.1"/>
    </source>
</evidence>
<reference evidence="2 3" key="1">
    <citation type="submission" date="2023-10" db="EMBL/GenBank/DDBJ databases">
        <title>Draft genome sequence of Xylaria bambusicola isolate GMP-LS, the root and basal stem rot pathogen of sugarcane in Indonesia.</title>
        <authorList>
            <person name="Selvaraj P."/>
            <person name="Muralishankar V."/>
            <person name="Muruganantham S."/>
            <person name="Sp S."/>
            <person name="Haryani S."/>
            <person name="Lau K.J.X."/>
            <person name="Naqvi N.I."/>
        </authorList>
    </citation>
    <scope>NUCLEOTIDE SEQUENCE [LARGE SCALE GENOMIC DNA]</scope>
    <source>
        <strain evidence="2">GMP-LS</strain>
    </source>
</reference>
<sequence length="77" mass="8223">MALGLLLASYSISGQLNKLVPSMGLHLSLALAKLTAQSLEANQEGDVDDLDNLVRTSASNERQEPSHVDAVVYRSLS</sequence>
<name>A0AAN7UY40_9PEZI</name>
<organism evidence="2 3">
    <name type="scientific">Xylaria bambusicola</name>
    <dbReference type="NCBI Taxonomy" id="326684"/>
    <lineage>
        <taxon>Eukaryota</taxon>
        <taxon>Fungi</taxon>
        <taxon>Dikarya</taxon>
        <taxon>Ascomycota</taxon>
        <taxon>Pezizomycotina</taxon>
        <taxon>Sordariomycetes</taxon>
        <taxon>Xylariomycetidae</taxon>
        <taxon>Xylariales</taxon>
        <taxon>Xylariaceae</taxon>
        <taxon>Xylaria</taxon>
    </lineage>
</organism>
<gene>
    <name evidence="2" type="ORF">RRF57_008473</name>
</gene>
<comment type="caution">
    <text evidence="2">The sequence shown here is derived from an EMBL/GenBank/DDBJ whole genome shotgun (WGS) entry which is preliminary data.</text>
</comment>
<feature type="region of interest" description="Disordered" evidence="1">
    <location>
        <begin position="55"/>
        <end position="77"/>
    </location>
</feature>
<accession>A0AAN7UY40</accession>
<proteinExistence type="predicted"/>